<dbReference type="AlphaFoldDB" id="A0A2Y9A9E6"/>
<evidence type="ECO:0000313" key="3">
    <source>
        <dbReference type="Proteomes" id="UP000250222"/>
    </source>
</evidence>
<keyword evidence="3" id="KW-1185">Reference proteome</keyword>
<gene>
    <name evidence="2" type="ORF">SAMN05216184_102107</name>
</gene>
<evidence type="ECO:0000313" key="2">
    <source>
        <dbReference type="EMBL" id="SSA39189.1"/>
    </source>
</evidence>
<accession>A0A2Y9A9E6</accession>
<feature type="domain" description="SAF" evidence="1">
    <location>
        <begin position="34"/>
        <end position="91"/>
    </location>
</feature>
<proteinExistence type="predicted"/>
<protein>
    <submittedName>
        <fullName evidence="2">Flp pilus assembly protein CpaB</fullName>
    </submittedName>
</protein>
<name>A0A2Y9A9E6_9MICO</name>
<dbReference type="Proteomes" id="UP000250222">
    <property type="component" value="Unassembled WGS sequence"/>
</dbReference>
<dbReference type="Pfam" id="PF08666">
    <property type="entry name" value="SAF"/>
    <property type="match status" value="1"/>
</dbReference>
<dbReference type="InterPro" id="IPR013974">
    <property type="entry name" value="SAF"/>
</dbReference>
<reference evidence="2 3" key="1">
    <citation type="submission" date="2016-10" db="EMBL/GenBank/DDBJ databases">
        <authorList>
            <person name="Cai Z."/>
        </authorList>
    </citation>
    <scope>NUCLEOTIDE SEQUENCE [LARGE SCALE GENOMIC DNA]</scope>
    <source>
        <strain evidence="2 3">CGMCC 1.10826</strain>
    </source>
</reference>
<dbReference type="EMBL" id="UETB01000002">
    <property type="protein sequence ID" value="SSA39189.1"/>
    <property type="molecule type" value="Genomic_DNA"/>
</dbReference>
<organism evidence="2 3">
    <name type="scientific">Georgenia satyanarayanai</name>
    <dbReference type="NCBI Taxonomy" id="860221"/>
    <lineage>
        <taxon>Bacteria</taxon>
        <taxon>Bacillati</taxon>
        <taxon>Actinomycetota</taxon>
        <taxon>Actinomycetes</taxon>
        <taxon>Micrococcales</taxon>
        <taxon>Bogoriellaceae</taxon>
        <taxon>Georgenia</taxon>
    </lineage>
</organism>
<evidence type="ECO:0000259" key="1">
    <source>
        <dbReference type="Pfam" id="PF08666"/>
    </source>
</evidence>
<dbReference type="CDD" id="cd11614">
    <property type="entry name" value="SAF_CpaB_FlgA_like"/>
    <property type="match status" value="1"/>
</dbReference>
<sequence>MLWRWRHALLAVGAVCAVAVVVQEVRPPAPATVAVLVLARDVPAGAPLEATDVLSVELPRELVAARMLQAPTEAVGERLAVGLPAGFPLAAEVLVGPGLATGTAPGHVVVPVRLADAAVARTLRPGDRVDLLAATADAAASEGGAEVVAAGALVVALEEGGGGGLLGGQEPESLVFVAVPRGAAPEVVGASAWAPLRVVLPG</sequence>